<dbReference type="PROSITE" id="PS50924">
    <property type="entry name" value="MHYT"/>
    <property type="match status" value="1"/>
</dbReference>
<feature type="transmembrane region" description="Helical" evidence="1">
    <location>
        <begin position="221"/>
        <end position="241"/>
    </location>
</feature>
<keyword evidence="3" id="KW-0418">Kinase</keyword>
<feature type="transmembrane region" description="Helical" evidence="1">
    <location>
        <begin position="48"/>
        <end position="72"/>
    </location>
</feature>
<evidence type="ECO:0000259" key="2">
    <source>
        <dbReference type="PROSITE" id="PS50924"/>
    </source>
</evidence>
<keyword evidence="1" id="KW-1133">Transmembrane helix</keyword>
<keyword evidence="4" id="KW-1185">Reference proteome</keyword>
<name>A0AAE3NAY0_9BURK</name>
<dbReference type="Pfam" id="PF03707">
    <property type="entry name" value="MHYT"/>
    <property type="match status" value="2"/>
</dbReference>
<accession>A0AAE3NAY0</accession>
<feature type="transmembrane region" description="Helical" evidence="1">
    <location>
        <begin position="151"/>
        <end position="171"/>
    </location>
</feature>
<feature type="transmembrane region" description="Helical" evidence="1">
    <location>
        <begin position="84"/>
        <end position="105"/>
    </location>
</feature>
<sequence length="268" mass="28196">MELQVGQILNPRYGMSMVALSFVMACAGSFVALLCARRMFRTTGQLDWPMAVGAAVALGGIGIWSMHFIGMVAYSLPVRVSYDIGLTLVSLVAAVLISGLALYLAGRGRNRFNRQGWAAGSLLAGLGVCVMHYMGMFAMNMRATMEFDTGRVAMSVLIAVTAAAAALWLAFHLRKTLHQAVAALVMGLAVCSMHYVGMSAATMVCTAAAPANSFTIGGSSLGLMVFGLAGAVLLGIGYLMAERSIAHAREGTQDSLFGRLTAGPTQRR</sequence>
<reference evidence="3" key="1">
    <citation type="submission" date="2023-01" db="EMBL/GenBank/DDBJ databases">
        <title>Xenophilus mangrovi sp. nov., isolated from soil of Mangrove nature reserve.</title>
        <authorList>
            <person name="Xu S."/>
            <person name="Liu Z."/>
            <person name="Xu Y."/>
        </authorList>
    </citation>
    <scope>NUCLEOTIDE SEQUENCE</scope>
    <source>
        <strain evidence="3">YW8</strain>
    </source>
</reference>
<evidence type="ECO:0000313" key="3">
    <source>
        <dbReference type="EMBL" id="MDA7416952.1"/>
    </source>
</evidence>
<comment type="caution">
    <text evidence="3">The sequence shown here is derived from an EMBL/GenBank/DDBJ whole genome shotgun (WGS) entry which is preliminary data.</text>
</comment>
<evidence type="ECO:0000256" key="1">
    <source>
        <dbReference type="PROSITE-ProRule" id="PRU00244"/>
    </source>
</evidence>
<dbReference type="InterPro" id="IPR005330">
    <property type="entry name" value="MHYT_dom"/>
</dbReference>
<feature type="domain" description="MHYT" evidence="2">
    <location>
        <begin position="13"/>
        <end position="204"/>
    </location>
</feature>
<dbReference type="PANTHER" id="PTHR35152">
    <property type="entry name" value="DOMAIN SIGNALLING PROTEIN, PUTATIVE (AFU_ORTHOLOGUE AFUA_5G11310)-RELATED"/>
    <property type="match status" value="1"/>
</dbReference>
<dbReference type="Proteomes" id="UP001212602">
    <property type="component" value="Unassembled WGS sequence"/>
</dbReference>
<keyword evidence="1" id="KW-0812">Transmembrane</keyword>
<gene>
    <name evidence="3" type="ORF">PGB34_11300</name>
</gene>
<dbReference type="PANTHER" id="PTHR35152:SF1">
    <property type="entry name" value="DOMAIN SIGNALLING PROTEIN, PUTATIVE (AFU_ORTHOLOGUE AFUA_5G11310)-RELATED"/>
    <property type="match status" value="1"/>
</dbReference>
<keyword evidence="1" id="KW-0472">Membrane</keyword>
<dbReference type="GO" id="GO:0016020">
    <property type="term" value="C:membrane"/>
    <property type="evidence" value="ECO:0007669"/>
    <property type="project" value="UniProtKB-UniRule"/>
</dbReference>
<feature type="transmembrane region" description="Helical" evidence="1">
    <location>
        <begin position="183"/>
        <end position="209"/>
    </location>
</feature>
<keyword evidence="3" id="KW-0808">Transferase</keyword>
<feature type="transmembrane region" description="Helical" evidence="1">
    <location>
        <begin position="13"/>
        <end position="36"/>
    </location>
</feature>
<feature type="transmembrane region" description="Helical" evidence="1">
    <location>
        <begin position="117"/>
        <end position="139"/>
    </location>
</feature>
<dbReference type="GO" id="GO:0016301">
    <property type="term" value="F:kinase activity"/>
    <property type="evidence" value="ECO:0007669"/>
    <property type="project" value="UniProtKB-KW"/>
</dbReference>
<dbReference type="EMBL" id="JAQIPB010000003">
    <property type="protein sequence ID" value="MDA7416952.1"/>
    <property type="molecule type" value="Genomic_DNA"/>
</dbReference>
<organism evidence="3 4">
    <name type="scientific">Xenophilus arseniciresistens</name>
    <dbReference type="NCBI Taxonomy" id="1283306"/>
    <lineage>
        <taxon>Bacteria</taxon>
        <taxon>Pseudomonadati</taxon>
        <taxon>Pseudomonadota</taxon>
        <taxon>Betaproteobacteria</taxon>
        <taxon>Burkholderiales</taxon>
        <taxon>Comamonadaceae</taxon>
        <taxon>Xenophilus</taxon>
    </lineage>
</organism>
<proteinExistence type="predicted"/>
<dbReference type="AlphaFoldDB" id="A0AAE3NAY0"/>
<evidence type="ECO:0000313" key="4">
    <source>
        <dbReference type="Proteomes" id="UP001212602"/>
    </source>
</evidence>
<protein>
    <submittedName>
        <fullName evidence="3">Histidine kinase</fullName>
    </submittedName>
</protein>
<dbReference type="RefSeq" id="WP_271428172.1">
    <property type="nucleotide sequence ID" value="NZ_JAQIPB010000003.1"/>
</dbReference>